<protein>
    <recommendedName>
        <fullName evidence="5">Calcineurin-like phosphoesterase domain-containing protein</fullName>
    </recommendedName>
</protein>
<comment type="caution">
    <text evidence="3">The sequence shown here is derived from an EMBL/GenBank/DDBJ whole genome shotgun (WGS) entry which is preliminary data.</text>
</comment>
<gene>
    <name evidence="3" type="ORF">J437_LFUL000823</name>
</gene>
<evidence type="ECO:0000313" key="4">
    <source>
        <dbReference type="Proteomes" id="UP000792457"/>
    </source>
</evidence>
<evidence type="ECO:0000313" key="3">
    <source>
        <dbReference type="EMBL" id="KAG8240348.1"/>
    </source>
</evidence>
<dbReference type="PANTHER" id="PTHR14795:SF0">
    <property type="entry name" value="TRANSMEMBRANE PROTEIN 62"/>
    <property type="match status" value="1"/>
</dbReference>
<dbReference type="InterPro" id="IPR041871">
    <property type="entry name" value="MPP_TMEM62"/>
</dbReference>
<feature type="domain" description="Calcineurin-like phosphoesterase" evidence="1">
    <location>
        <begin position="74"/>
        <end position="282"/>
    </location>
</feature>
<dbReference type="PANTHER" id="PTHR14795">
    <property type="entry name" value="HELICASE RELATED"/>
    <property type="match status" value="1"/>
</dbReference>
<accession>A0A8K0PD27</accession>
<evidence type="ECO:0008006" key="5">
    <source>
        <dbReference type="Google" id="ProtNLM"/>
    </source>
</evidence>
<proteinExistence type="predicted"/>
<evidence type="ECO:0000259" key="2">
    <source>
        <dbReference type="Pfam" id="PF24384"/>
    </source>
</evidence>
<dbReference type="Pfam" id="PF24384">
    <property type="entry name" value="Ig_TMM62"/>
    <property type="match status" value="1"/>
</dbReference>
<dbReference type="InterPro" id="IPR056229">
    <property type="entry name" value="Ig_TMM62"/>
</dbReference>
<keyword evidence="4" id="KW-1185">Reference proteome</keyword>
<dbReference type="SUPFAM" id="SSF56300">
    <property type="entry name" value="Metallo-dependent phosphatases"/>
    <property type="match status" value="1"/>
</dbReference>
<sequence>MRLSKIPLILIVLIFILSVLVAKISFILSINVDNLARNSDRTSHHKSIKDEKGNEIETERTPVIIGTSPKNLIWFIQISDIHISIFHDFSRISELKEFCDITVNVINPKVVLASGDLTDAKSENNMGSRQYIEEWKYYQGILKDCKALKKTLWLDVRGNHDNFNVPGIDSSENYYRNYSMQGRIHPRSYLTKVQGHSKEEVYSFIAVDACLDPGPRRPFNFVGVLSEHEYRYLKDLGKEAKNGTVASIWFGHYPTSCILAPNPGARALVGQGMAYLCGHFHTFGGLVPNMYTLQHTGSLELELGDWKDNRVLAAIDHGLFSFVDVAHNDWPIVLITNPKHALYVMPSKEPVDSIASSSHIRLLAFSVSPLLAVKVSVDDGVFEDCSLIEGPLYVSPWNPAKYSVGLHQL</sequence>
<dbReference type="InterPro" id="IPR004843">
    <property type="entry name" value="Calcineurin-like_PHP"/>
</dbReference>
<dbReference type="Gene3D" id="3.60.21.10">
    <property type="match status" value="1"/>
</dbReference>
<feature type="non-terminal residue" evidence="3">
    <location>
        <position position="409"/>
    </location>
</feature>
<dbReference type="AlphaFoldDB" id="A0A8K0PD27"/>
<dbReference type="CDD" id="cd07401">
    <property type="entry name" value="MPP_TMEM62_N"/>
    <property type="match status" value="1"/>
</dbReference>
<dbReference type="OrthoDB" id="27234at2759"/>
<organism evidence="3 4">
    <name type="scientific">Ladona fulva</name>
    <name type="common">Scarce chaser dragonfly</name>
    <name type="synonym">Libellula fulva</name>
    <dbReference type="NCBI Taxonomy" id="123851"/>
    <lineage>
        <taxon>Eukaryota</taxon>
        <taxon>Metazoa</taxon>
        <taxon>Ecdysozoa</taxon>
        <taxon>Arthropoda</taxon>
        <taxon>Hexapoda</taxon>
        <taxon>Insecta</taxon>
        <taxon>Pterygota</taxon>
        <taxon>Palaeoptera</taxon>
        <taxon>Odonata</taxon>
        <taxon>Epiprocta</taxon>
        <taxon>Anisoptera</taxon>
        <taxon>Libelluloidea</taxon>
        <taxon>Libellulidae</taxon>
        <taxon>Ladona</taxon>
    </lineage>
</organism>
<dbReference type="InterPro" id="IPR029052">
    <property type="entry name" value="Metallo-depent_PP-like"/>
</dbReference>
<dbReference type="EMBL" id="KZ312450">
    <property type="protein sequence ID" value="KAG8240348.1"/>
    <property type="molecule type" value="Genomic_DNA"/>
</dbReference>
<reference evidence="3" key="1">
    <citation type="submission" date="2013-04" db="EMBL/GenBank/DDBJ databases">
        <authorList>
            <person name="Qu J."/>
            <person name="Murali S.C."/>
            <person name="Bandaranaike D."/>
            <person name="Bellair M."/>
            <person name="Blankenburg K."/>
            <person name="Chao H."/>
            <person name="Dinh H."/>
            <person name="Doddapaneni H."/>
            <person name="Downs B."/>
            <person name="Dugan-Rocha S."/>
            <person name="Elkadiri S."/>
            <person name="Gnanaolivu R.D."/>
            <person name="Hernandez B."/>
            <person name="Javaid M."/>
            <person name="Jayaseelan J.C."/>
            <person name="Lee S."/>
            <person name="Li M."/>
            <person name="Ming W."/>
            <person name="Munidasa M."/>
            <person name="Muniz J."/>
            <person name="Nguyen L."/>
            <person name="Ongeri F."/>
            <person name="Osuji N."/>
            <person name="Pu L.-L."/>
            <person name="Puazo M."/>
            <person name="Qu C."/>
            <person name="Quiroz J."/>
            <person name="Raj R."/>
            <person name="Weissenberger G."/>
            <person name="Xin Y."/>
            <person name="Zou X."/>
            <person name="Han Y."/>
            <person name="Richards S."/>
            <person name="Worley K."/>
            <person name="Muzny D."/>
            <person name="Gibbs R."/>
        </authorList>
    </citation>
    <scope>NUCLEOTIDE SEQUENCE</scope>
    <source>
        <strain evidence="3">Sampled in the wild</strain>
    </source>
</reference>
<reference evidence="3" key="2">
    <citation type="submission" date="2017-10" db="EMBL/GenBank/DDBJ databases">
        <title>Ladona fulva Genome sequencing and assembly.</title>
        <authorList>
            <person name="Murali S."/>
            <person name="Richards S."/>
            <person name="Bandaranaike D."/>
            <person name="Bellair M."/>
            <person name="Blankenburg K."/>
            <person name="Chao H."/>
            <person name="Dinh H."/>
            <person name="Doddapaneni H."/>
            <person name="Dugan-Rocha S."/>
            <person name="Elkadiri S."/>
            <person name="Gnanaolivu R."/>
            <person name="Hernandez B."/>
            <person name="Skinner E."/>
            <person name="Javaid M."/>
            <person name="Lee S."/>
            <person name="Li M."/>
            <person name="Ming W."/>
            <person name="Munidasa M."/>
            <person name="Muniz J."/>
            <person name="Nguyen L."/>
            <person name="Hughes D."/>
            <person name="Osuji N."/>
            <person name="Pu L.-L."/>
            <person name="Puazo M."/>
            <person name="Qu C."/>
            <person name="Quiroz J."/>
            <person name="Raj R."/>
            <person name="Weissenberger G."/>
            <person name="Xin Y."/>
            <person name="Zou X."/>
            <person name="Han Y."/>
            <person name="Worley K."/>
            <person name="Muzny D."/>
            <person name="Gibbs R."/>
        </authorList>
    </citation>
    <scope>NUCLEOTIDE SEQUENCE</scope>
    <source>
        <strain evidence="3">Sampled in the wild</strain>
    </source>
</reference>
<name>A0A8K0PD27_LADFU</name>
<feature type="domain" description="TMEM62 Ig-like" evidence="2">
    <location>
        <begin position="328"/>
        <end position="403"/>
    </location>
</feature>
<dbReference type="GO" id="GO:0016787">
    <property type="term" value="F:hydrolase activity"/>
    <property type="evidence" value="ECO:0007669"/>
    <property type="project" value="InterPro"/>
</dbReference>
<dbReference type="Pfam" id="PF00149">
    <property type="entry name" value="Metallophos"/>
    <property type="match status" value="1"/>
</dbReference>
<evidence type="ECO:0000259" key="1">
    <source>
        <dbReference type="Pfam" id="PF00149"/>
    </source>
</evidence>
<dbReference type="Proteomes" id="UP000792457">
    <property type="component" value="Unassembled WGS sequence"/>
</dbReference>